<protein>
    <submittedName>
        <fullName evidence="1">Uncharacterized protein</fullName>
    </submittedName>
</protein>
<organism evidence="1 2">
    <name type="scientific">Jaminaea rosea</name>
    <dbReference type="NCBI Taxonomy" id="1569628"/>
    <lineage>
        <taxon>Eukaryota</taxon>
        <taxon>Fungi</taxon>
        <taxon>Dikarya</taxon>
        <taxon>Basidiomycota</taxon>
        <taxon>Ustilaginomycotina</taxon>
        <taxon>Exobasidiomycetes</taxon>
        <taxon>Microstromatales</taxon>
        <taxon>Microstromatales incertae sedis</taxon>
        <taxon>Jaminaea</taxon>
    </lineage>
</organism>
<keyword evidence="2" id="KW-1185">Reference proteome</keyword>
<reference evidence="1 2" key="1">
    <citation type="journal article" date="2018" name="Mol. Biol. Evol.">
        <title>Broad Genomic Sampling Reveals a Smut Pathogenic Ancestry of the Fungal Clade Ustilaginomycotina.</title>
        <authorList>
            <person name="Kijpornyongpan T."/>
            <person name="Mondo S.J."/>
            <person name="Barry K."/>
            <person name="Sandor L."/>
            <person name="Lee J."/>
            <person name="Lipzen A."/>
            <person name="Pangilinan J."/>
            <person name="LaButti K."/>
            <person name="Hainaut M."/>
            <person name="Henrissat B."/>
            <person name="Grigoriev I.V."/>
            <person name="Spatafora J.W."/>
            <person name="Aime M.C."/>
        </authorList>
    </citation>
    <scope>NUCLEOTIDE SEQUENCE [LARGE SCALE GENOMIC DNA]</scope>
    <source>
        <strain evidence="1 2">MCA 5214</strain>
    </source>
</reference>
<dbReference type="Proteomes" id="UP000245884">
    <property type="component" value="Unassembled WGS sequence"/>
</dbReference>
<evidence type="ECO:0000313" key="1">
    <source>
        <dbReference type="EMBL" id="PWN29526.1"/>
    </source>
</evidence>
<dbReference type="EMBL" id="KZ819663">
    <property type="protein sequence ID" value="PWN29526.1"/>
    <property type="molecule type" value="Genomic_DNA"/>
</dbReference>
<evidence type="ECO:0000313" key="2">
    <source>
        <dbReference type="Proteomes" id="UP000245884"/>
    </source>
</evidence>
<name>A0A316UW57_9BASI</name>
<dbReference type="RefSeq" id="XP_025364138.1">
    <property type="nucleotide sequence ID" value="XM_025505454.1"/>
</dbReference>
<dbReference type="AlphaFoldDB" id="A0A316UW57"/>
<sequence>MCKAPSTSLTRLGVMATSWAAAVKELGALTTQAKTRMPTSMERRSRSMESYPYVCNARWLGYRFRNADHVSECHSPLRRASLPVTRPSR</sequence>
<dbReference type="GeneID" id="37027277"/>
<gene>
    <name evidence="1" type="ORF">BDZ90DRAFT_230396</name>
</gene>
<accession>A0A316UW57</accession>
<proteinExistence type="predicted"/>